<dbReference type="EMBL" id="JACHWZ010000007">
    <property type="protein sequence ID" value="MBB3061052.1"/>
    <property type="molecule type" value="Genomic_DNA"/>
</dbReference>
<keyword evidence="2" id="KW-1185">Reference proteome</keyword>
<accession>A0A7W4WB62</accession>
<dbReference type="AlphaFoldDB" id="A0A7W4WB62"/>
<protein>
    <submittedName>
        <fullName evidence="1">Uncharacterized protein</fullName>
    </submittedName>
</protein>
<name>A0A7W4WB62_9GAMM</name>
<proteinExistence type="predicted"/>
<dbReference type="Proteomes" id="UP000535937">
    <property type="component" value="Unassembled WGS sequence"/>
</dbReference>
<comment type="caution">
    <text evidence="1">The sequence shown here is derived from an EMBL/GenBank/DDBJ whole genome shotgun (WGS) entry which is preliminary data.</text>
</comment>
<sequence length="45" mass="5265">MERTLGECTEVVSYSPPANQQGAQRSRFFARGRWVTILRYKLTLF</sequence>
<organism evidence="1 2">
    <name type="scientific">Microbulbifer rhizosphaerae</name>
    <dbReference type="NCBI Taxonomy" id="1562603"/>
    <lineage>
        <taxon>Bacteria</taxon>
        <taxon>Pseudomonadati</taxon>
        <taxon>Pseudomonadota</taxon>
        <taxon>Gammaproteobacteria</taxon>
        <taxon>Cellvibrionales</taxon>
        <taxon>Microbulbiferaceae</taxon>
        <taxon>Microbulbifer</taxon>
    </lineage>
</organism>
<gene>
    <name evidence="1" type="ORF">FHS09_001882</name>
</gene>
<evidence type="ECO:0000313" key="1">
    <source>
        <dbReference type="EMBL" id="MBB3061052.1"/>
    </source>
</evidence>
<reference evidence="1 2" key="1">
    <citation type="submission" date="2020-08" db="EMBL/GenBank/DDBJ databases">
        <title>Genomic Encyclopedia of Type Strains, Phase III (KMG-III): the genomes of soil and plant-associated and newly described type strains.</title>
        <authorList>
            <person name="Whitman W."/>
        </authorList>
    </citation>
    <scope>NUCLEOTIDE SEQUENCE [LARGE SCALE GENOMIC DNA]</scope>
    <source>
        <strain evidence="1 2">CECT 8799</strain>
    </source>
</reference>
<evidence type="ECO:0000313" key="2">
    <source>
        <dbReference type="Proteomes" id="UP000535937"/>
    </source>
</evidence>